<dbReference type="InterPro" id="IPR000047">
    <property type="entry name" value="HTH_motif"/>
</dbReference>
<reference evidence="9" key="1">
    <citation type="submission" date="2017-02" db="EMBL/GenBank/DDBJ databases">
        <title>Gut-like ectodermal tissue in a sea anemone challenges germ layer homology.</title>
        <authorList>
            <person name="Steinmetz P.R.H."/>
            <person name="Aman A."/>
            <person name="Kraus J.E.M."/>
            <person name="Technau U."/>
        </authorList>
    </citation>
    <scope>NUCLEOTIDE SEQUENCE</scope>
    <source>
        <tissue evidence="9">Whole animals of mixed stages</tissue>
    </source>
</reference>
<dbReference type="PANTHER" id="PTHR24324">
    <property type="entry name" value="HOMEOBOX PROTEIN HHEX"/>
    <property type="match status" value="1"/>
</dbReference>
<dbReference type="GO" id="GO:0000981">
    <property type="term" value="F:DNA-binding transcription factor activity, RNA polymerase II-specific"/>
    <property type="evidence" value="ECO:0007669"/>
    <property type="project" value="InterPro"/>
</dbReference>
<gene>
    <name evidence="9" type="primary">hex</name>
</gene>
<dbReference type="GO" id="GO:0003677">
    <property type="term" value="F:DNA binding"/>
    <property type="evidence" value="ECO:0007669"/>
    <property type="project" value="UniProtKB-UniRule"/>
</dbReference>
<name>A0A1T4JGZ7_NEMVE</name>
<keyword evidence="4 5" id="KW-0539">Nucleus</keyword>
<dbReference type="EMBL" id="LT795553">
    <property type="protein sequence ID" value="SJX71951.1"/>
    <property type="molecule type" value="mRNA"/>
</dbReference>
<dbReference type="CDD" id="cd00086">
    <property type="entry name" value="homeodomain"/>
    <property type="match status" value="1"/>
</dbReference>
<protein>
    <submittedName>
        <fullName evidence="9">Hex homeobox transcription factor</fullName>
    </submittedName>
</protein>
<evidence type="ECO:0000256" key="2">
    <source>
        <dbReference type="ARBA" id="ARBA00023125"/>
    </source>
</evidence>
<keyword evidence="3 5" id="KW-0371">Homeobox</keyword>
<dbReference type="PRINTS" id="PR00024">
    <property type="entry name" value="HOMEOBOX"/>
</dbReference>
<comment type="subcellular location">
    <subcellularLocation>
        <location evidence="1 5 6">Nucleus</location>
    </subcellularLocation>
</comment>
<feature type="DNA-binding region" description="Homeobox" evidence="5">
    <location>
        <begin position="115"/>
        <end position="174"/>
    </location>
</feature>
<evidence type="ECO:0000256" key="6">
    <source>
        <dbReference type="RuleBase" id="RU000682"/>
    </source>
</evidence>
<evidence type="ECO:0000256" key="7">
    <source>
        <dbReference type="SAM" id="MobiDB-lite"/>
    </source>
</evidence>
<accession>A0A1T4JGZ7</accession>
<dbReference type="PRINTS" id="PR00031">
    <property type="entry name" value="HTHREPRESSR"/>
</dbReference>
<reference evidence="9" key="2">
    <citation type="submission" date="2017-02" db="EMBL/GenBank/DDBJ databases">
        <authorList>
            <person name="Peterson S.W."/>
        </authorList>
    </citation>
    <scope>NUCLEOTIDE SEQUENCE</scope>
    <source>
        <tissue evidence="9">Whole animals of mixed stages</tissue>
    </source>
</reference>
<dbReference type="InterPro" id="IPR051000">
    <property type="entry name" value="Homeobox_DNA-bind_prot"/>
</dbReference>
<evidence type="ECO:0000256" key="1">
    <source>
        <dbReference type="ARBA" id="ARBA00004123"/>
    </source>
</evidence>
<dbReference type="InterPro" id="IPR017970">
    <property type="entry name" value="Homeobox_CS"/>
</dbReference>
<evidence type="ECO:0000313" key="9">
    <source>
        <dbReference type="EMBL" id="SJX71951.1"/>
    </source>
</evidence>
<dbReference type="PROSITE" id="PS50071">
    <property type="entry name" value="HOMEOBOX_2"/>
    <property type="match status" value="1"/>
</dbReference>
<keyword evidence="2 5" id="KW-0238">DNA-binding</keyword>
<dbReference type="SMART" id="SM00389">
    <property type="entry name" value="HOX"/>
    <property type="match status" value="1"/>
</dbReference>
<feature type="region of interest" description="Disordered" evidence="7">
    <location>
        <begin position="173"/>
        <end position="197"/>
    </location>
</feature>
<dbReference type="AlphaFoldDB" id="A0A1T4JGZ7"/>
<organism evidence="9">
    <name type="scientific">Nematostella vectensis</name>
    <name type="common">Starlet sea anemone</name>
    <dbReference type="NCBI Taxonomy" id="45351"/>
    <lineage>
        <taxon>Eukaryota</taxon>
        <taxon>Metazoa</taxon>
        <taxon>Cnidaria</taxon>
        <taxon>Anthozoa</taxon>
        <taxon>Hexacorallia</taxon>
        <taxon>Actiniaria</taxon>
        <taxon>Edwardsiidae</taxon>
        <taxon>Nematostella</taxon>
    </lineage>
</organism>
<feature type="domain" description="Homeobox" evidence="8">
    <location>
        <begin position="113"/>
        <end position="173"/>
    </location>
</feature>
<sequence>MQHCNWDRSIPNVFTPSPYNSSFYIDDILSAGTQKPQPTLCASTICEPPKPHCISPPFHFSTPRTYATISSPFTPYSRPFAFQPANFQAPAIPSVYEAYSDHSAWNLFLPKPQKKKGGQVRFSNEQTMELEKIFETQKYLSPPERKQLSKVLGLSERQVKTWFQNRRAKWRRFKQESQGDRAEKSENEETCKHEKDA</sequence>
<dbReference type="PROSITE" id="PS00027">
    <property type="entry name" value="HOMEOBOX_1"/>
    <property type="match status" value="1"/>
</dbReference>
<evidence type="ECO:0000256" key="4">
    <source>
        <dbReference type="ARBA" id="ARBA00023242"/>
    </source>
</evidence>
<dbReference type="Pfam" id="PF00046">
    <property type="entry name" value="Homeodomain"/>
    <property type="match status" value="1"/>
</dbReference>
<dbReference type="InterPro" id="IPR009057">
    <property type="entry name" value="Homeodomain-like_sf"/>
</dbReference>
<dbReference type="SUPFAM" id="SSF46689">
    <property type="entry name" value="Homeodomain-like"/>
    <property type="match status" value="1"/>
</dbReference>
<proteinExistence type="evidence at transcript level"/>
<evidence type="ECO:0000256" key="5">
    <source>
        <dbReference type="PROSITE-ProRule" id="PRU00108"/>
    </source>
</evidence>
<dbReference type="GO" id="GO:0005634">
    <property type="term" value="C:nucleus"/>
    <property type="evidence" value="ECO:0007669"/>
    <property type="project" value="UniProtKB-SubCell"/>
</dbReference>
<evidence type="ECO:0000259" key="8">
    <source>
        <dbReference type="PROSITE" id="PS50071"/>
    </source>
</evidence>
<dbReference type="InterPro" id="IPR020479">
    <property type="entry name" value="HD_metazoa"/>
</dbReference>
<dbReference type="FunFam" id="1.10.10.60:FF:000721">
    <property type="entry name" value="Hematopoietically-expressed homeobox protein HHEX"/>
    <property type="match status" value="1"/>
</dbReference>
<evidence type="ECO:0000256" key="3">
    <source>
        <dbReference type="ARBA" id="ARBA00023155"/>
    </source>
</evidence>
<dbReference type="PANTHER" id="PTHR24324:SF5">
    <property type="entry name" value="HEMATOPOIETICALLY-EXPRESSED HOMEOBOX PROTEIN HHEX"/>
    <property type="match status" value="1"/>
</dbReference>
<dbReference type="Gene3D" id="1.10.10.60">
    <property type="entry name" value="Homeodomain-like"/>
    <property type="match status" value="1"/>
</dbReference>
<dbReference type="InterPro" id="IPR001356">
    <property type="entry name" value="HD"/>
</dbReference>